<evidence type="ECO:0000313" key="2">
    <source>
        <dbReference type="Proteomes" id="UP001215598"/>
    </source>
</evidence>
<protein>
    <recommendedName>
        <fullName evidence="3">F-box domain-containing protein</fullName>
    </recommendedName>
</protein>
<comment type="caution">
    <text evidence="1">The sequence shown here is derived from an EMBL/GenBank/DDBJ whole genome shotgun (WGS) entry which is preliminary data.</text>
</comment>
<name>A0AAD7MIE0_9AGAR</name>
<dbReference type="Proteomes" id="UP001215598">
    <property type="component" value="Unassembled WGS sequence"/>
</dbReference>
<reference evidence="1" key="1">
    <citation type="submission" date="2023-03" db="EMBL/GenBank/DDBJ databases">
        <title>Massive genome expansion in bonnet fungi (Mycena s.s.) driven by repeated elements and novel gene families across ecological guilds.</title>
        <authorList>
            <consortium name="Lawrence Berkeley National Laboratory"/>
            <person name="Harder C.B."/>
            <person name="Miyauchi S."/>
            <person name="Viragh M."/>
            <person name="Kuo A."/>
            <person name="Thoen E."/>
            <person name="Andreopoulos B."/>
            <person name="Lu D."/>
            <person name="Skrede I."/>
            <person name="Drula E."/>
            <person name="Henrissat B."/>
            <person name="Morin E."/>
            <person name="Kohler A."/>
            <person name="Barry K."/>
            <person name="LaButti K."/>
            <person name="Morin E."/>
            <person name="Salamov A."/>
            <person name="Lipzen A."/>
            <person name="Mereny Z."/>
            <person name="Hegedus B."/>
            <person name="Baldrian P."/>
            <person name="Stursova M."/>
            <person name="Weitz H."/>
            <person name="Taylor A."/>
            <person name="Grigoriev I.V."/>
            <person name="Nagy L.G."/>
            <person name="Martin F."/>
            <person name="Kauserud H."/>
        </authorList>
    </citation>
    <scope>NUCLEOTIDE SEQUENCE</scope>
    <source>
        <strain evidence="1">CBHHK182m</strain>
    </source>
</reference>
<dbReference type="InterPro" id="IPR032675">
    <property type="entry name" value="LRR_dom_sf"/>
</dbReference>
<dbReference type="EMBL" id="JARKIB010000267">
    <property type="protein sequence ID" value="KAJ7718270.1"/>
    <property type="molecule type" value="Genomic_DNA"/>
</dbReference>
<dbReference type="Gene3D" id="3.80.10.10">
    <property type="entry name" value="Ribonuclease Inhibitor"/>
    <property type="match status" value="1"/>
</dbReference>
<keyword evidence="2" id="KW-1185">Reference proteome</keyword>
<dbReference type="SUPFAM" id="SSF52047">
    <property type="entry name" value="RNI-like"/>
    <property type="match status" value="1"/>
</dbReference>
<gene>
    <name evidence="1" type="ORF">B0H16DRAFT_1897699</name>
</gene>
<sequence>MALCPELSTNIWTRCLSHCTPTDLSSLALVSRYFRALSQPLIFERQYCLSFDSNAGENRRSAKRLENLVSSAHVASVKTWVFIGKFDSPSASKDYPRLLEIFTRTLHTFRNLQILQLRLVPIDELMQKALVGFDQLQDLALTSCDLTAWTESLLTVAKLKLGRDWPDHRRTDGAIQPLRIVSGEALRELTLEGHQETLSLIGGLGANGSNPFHNLITLSVQLSDALAPAFLTFLARCPQLTKLDIPKSTLSALPHTPLPPTTIPLLHYFKGPRFLAAFFASARPIHTLELLDGGGCRPKNPKADKDVLDNLADIARICPGLLSLSITSPIVDCLRITAAIAGHWPALRDLCFVLRNSSGVRPKMSIAGLDFSDSDDEESDIELDGDAGTGATFCDPARVFGNVPAVPTPDVLVPGHLYTKAGSFPPSKVVASARTLKRPTSYPALIDAICSARVSIFTHLEDLRFTRESHDFGAAALPMPDQHRAILALERQLPDLCEVEFQAGFRNSAVWRREKGGQIWDQKGPRNIIASSVGR</sequence>
<dbReference type="AlphaFoldDB" id="A0AAD7MIE0"/>
<organism evidence="1 2">
    <name type="scientific">Mycena metata</name>
    <dbReference type="NCBI Taxonomy" id="1033252"/>
    <lineage>
        <taxon>Eukaryota</taxon>
        <taxon>Fungi</taxon>
        <taxon>Dikarya</taxon>
        <taxon>Basidiomycota</taxon>
        <taxon>Agaricomycotina</taxon>
        <taxon>Agaricomycetes</taxon>
        <taxon>Agaricomycetidae</taxon>
        <taxon>Agaricales</taxon>
        <taxon>Marasmiineae</taxon>
        <taxon>Mycenaceae</taxon>
        <taxon>Mycena</taxon>
    </lineage>
</organism>
<accession>A0AAD7MIE0</accession>
<evidence type="ECO:0008006" key="3">
    <source>
        <dbReference type="Google" id="ProtNLM"/>
    </source>
</evidence>
<dbReference type="CDD" id="cd09917">
    <property type="entry name" value="F-box_SF"/>
    <property type="match status" value="1"/>
</dbReference>
<dbReference type="SUPFAM" id="SSF81383">
    <property type="entry name" value="F-box domain"/>
    <property type="match status" value="1"/>
</dbReference>
<proteinExistence type="predicted"/>
<evidence type="ECO:0000313" key="1">
    <source>
        <dbReference type="EMBL" id="KAJ7718270.1"/>
    </source>
</evidence>
<dbReference type="InterPro" id="IPR036047">
    <property type="entry name" value="F-box-like_dom_sf"/>
</dbReference>